<keyword evidence="20" id="KW-0325">Glycoprotein</keyword>
<comment type="similarity">
    <text evidence="4">Belongs to the RLP family.</text>
</comment>
<keyword evidence="7" id="KW-0723">Serine/threonine-protein kinase</keyword>
<keyword evidence="6" id="KW-1003">Cell membrane</keyword>
<evidence type="ECO:0000256" key="19">
    <source>
        <dbReference type="ARBA" id="ARBA00023170"/>
    </source>
</evidence>
<gene>
    <name evidence="26" type="ORF">ACH5RR_015291</name>
</gene>
<evidence type="ECO:0000256" key="13">
    <source>
        <dbReference type="ARBA" id="ARBA00022737"/>
    </source>
</evidence>
<dbReference type="PROSITE" id="PS51450">
    <property type="entry name" value="LRR"/>
    <property type="match status" value="1"/>
</dbReference>
<comment type="caution">
    <text evidence="26">The sequence shown here is derived from an EMBL/GenBank/DDBJ whole genome shotgun (WGS) entry which is preliminary data.</text>
</comment>
<dbReference type="Pfam" id="PF13855">
    <property type="entry name" value="LRR_8"/>
    <property type="match status" value="3"/>
</dbReference>
<evidence type="ECO:0000256" key="9">
    <source>
        <dbReference type="ARBA" id="ARBA00022614"/>
    </source>
</evidence>
<dbReference type="GO" id="GO:0005886">
    <property type="term" value="C:plasma membrane"/>
    <property type="evidence" value="ECO:0007669"/>
    <property type="project" value="UniProtKB-SubCell"/>
</dbReference>
<dbReference type="Pfam" id="PF08263">
    <property type="entry name" value="LRRNT_2"/>
    <property type="match status" value="1"/>
</dbReference>
<dbReference type="InterPro" id="IPR011009">
    <property type="entry name" value="Kinase-like_dom_sf"/>
</dbReference>
<name>A0ABD2ZVE5_9GENT</name>
<evidence type="ECO:0000256" key="20">
    <source>
        <dbReference type="ARBA" id="ARBA00023180"/>
    </source>
</evidence>
<protein>
    <recommendedName>
        <fullName evidence="5">non-specific serine/threonine protein kinase</fullName>
        <ecNumber evidence="5">2.7.11.1</ecNumber>
    </recommendedName>
</protein>
<evidence type="ECO:0000256" key="12">
    <source>
        <dbReference type="ARBA" id="ARBA00022729"/>
    </source>
</evidence>
<dbReference type="PROSITE" id="PS00108">
    <property type="entry name" value="PROTEIN_KINASE_ST"/>
    <property type="match status" value="1"/>
</dbReference>
<keyword evidence="17 23" id="KW-1133">Transmembrane helix</keyword>
<proteinExistence type="inferred from homology"/>
<keyword evidence="19" id="KW-0675">Receptor</keyword>
<dbReference type="EMBL" id="JBJUIK010000007">
    <property type="protein sequence ID" value="KAL3522457.1"/>
    <property type="molecule type" value="Genomic_DNA"/>
</dbReference>
<evidence type="ECO:0000256" key="10">
    <source>
        <dbReference type="ARBA" id="ARBA00022679"/>
    </source>
</evidence>
<comment type="catalytic activity">
    <reaction evidence="21">
        <text>L-threonyl-[protein] + ATP = O-phospho-L-threonyl-[protein] + ADP + H(+)</text>
        <dbReference type="Rhea" id="RHEA:46608"/>
        <dbReference type="Rhea" id="RHEA-COMP:11060"/>
        <dbReference type="Rhea" id="RHEA-COMP:11605"/>
        <dbReference type="ChEBI" id="CHEBI:15378"/>
        <dbReference type="ChEBI" id="CHEBI:30013"/>
        <dbReference type="ChEBI" id="CHEBI:30616"/>
        <dbReference type="ChEBI" id="CHEBI:61977"/>
        <dbReference type="ChEBI" id="CHEBI:456216"/>
        <dbReference type="EC" id="2.7.11.1"/>
    </reaction>
</comment>
<dbReference type="Pfam" id="PF00069">
    <property type="entry name" value="Pkinase"/>
    <property type="match status" value="1"/>
</dbReference>
<evidence type="ECO:0000256" key="14">
    <source>
        <dbReference type="ARBA" id="ARBA00022741"/>
    </source>
</evidence>
<dbReference type="FunFam" id="3.30.200.20:FF:000661">
    <property type="entry name" value="Serine-threonine protein kinase plant-type"/>
    <property type="match status" value="1"/>
</dbReference>
<reference evidence="26 27" key="1">
    <citation type="submission" date="2024-11" db="EMBL/GenBank/DDBJ databases">
        <title>A near-complete genome assembly of Cinchona calisaya.</title>
        <authorList>
            <person name="Lian D.C."/>
            <person name="Zhao X.W."/>
            <person name="Wei L."/>
        </authorList>
    </citation>
    <scope>NUCLEOTIDE SEQUENCE [LARGE SCALE GENOMIC DNA]</scope>
    <source>
        <tissue evidence="26">Nenye</tissue>
    </source>
</reference>
<evidence type="ECO:0000256" key="15">
    <source>
        <dbReference type="ARBA" id="ARBA00022777"/>
    </source>
</evidence>
<evidence type="ECO:0000313" key="26">
    <source>
        <dbReference type="EMBL" id="KAL3522457.1"/>
    </source>
</evidence>
<dbReference type="FunFam" id="3.80.10.10:FF:000275">
    <property type="entry name" value="Leucine-rich repeat receptor-like protein kinase"/>
    <property type="match status" value="1"/>
</dbReference>
<dbReference type="FunFam" id="1.10.510.10:FF:000358">
    <property type="entry name" value="Putative leucine-rich repeat receptor-like serine/threonine-protein kinase"/>
    <property type="match status" value="1"/>
</dbReference>
<organism evidence="26 27">
    <name type="scientific">Cinchona calisaya</name>
    <dbReference type="NCBI Taxonomy" id="153742"/>
    <lineage>
        <taxon>Eukaryota</taxon>
        <taxon>Viridiplantae</taxon>
        <taxon>Streptophyta</taxon>
        <taxon>Embryophyta</taxon>
        <taxon>Tracheophyta</taxon>
        <taxon>Spermatophyta</taxon>
        <taxon>Magnoliopsida</taxon>
        <taxon>eudicotyledons</taxon>
        <taxon>Gunneridae</taxon>
        <taxon>Pentapetalae</taxon>
        <taxon>asterids</taxon>
        <taxon>lamiids</taxon>
        <taxon>Gentianales</taxon>
        <taxon>Rubiaceae</taxon>
        <taxon>Cinchonoideae</taxon>
        <taxon>Cinchoneae</taxon>
        <taxon>Cinchona</taxon>
    </lineage>
</organism>
<keyword evidence="11 23" id="KW-0812">Transmembrane</keyword>
<dbReference type="InterPro" id="IPR003591">
    <property type="entry name" value="Leu-rich_rpt_typical-subtyp"/>
</dbReference>
<keyword evidence="13" id="KW-0677">Repeat</keyword>
<keyword evidence="10" id="KW-0808">Transferase</keyword>
<evidence type="ECO:0000256" key="16">
    <source>
        <dbReference type="ARBA" id="ARBA00022840"/>
    </source>
</evidence>
<dbReference type="PROSITE" id="PS50011">
    <property type="entry name" value="PROTEIN_KINASE_DOM"/>
    <property type="match status" value="1"/>
</dbReference>
<evidence type="ECO:0000256" key="1">
    <source>
        <dbReference type="ARBA" id="ARBA00004162"/>
    </source>
</evidence>
<dbReference type="SUPFAM" id="SSF52058">
    <property type="entry name" value="L domain-like"/>
    <property type="match status" value="3"/>
</dbReference>
<feature type="signal peptide" evidence="24">
    <location>
        <begin position="1"/>
        <end position="22"/>
    </location>
</feature>
<dbReference type="GO" id="GO:0006952">
    <property type="term" value="P:defense response"/>
    <property type="evidence" value="ECO:0007669"/>
    <property type="project" value="UniProtKB-ARBA"/>
</dbReference>
<keyword evidence="15" id="KW-0418">Kinase</keyword>
<dbReference type="SMART" id="SM00220">
    <property type="entry name" value="S_TKc"/>
    <property type="match status" value="1"/>
</dbReference>
<dbReference type="AlphaFoldDB" id="A0ABD2ZVE5"/>
<dbReference type="PANTHER" id="PTHR27000:SF771">
    <property type="entry name" value="LRR RECEPTOR-LIKE SERINE_THREONINE-PROTEIN KINASE FLS2"/>
    <property type="match status" value="1"/>
</dbReference>
<evidence type="ECO:0000256" key="18">
    <source>
        <dbReference type="ARBA" id="ARBA00023136"/>
    </source>
</evidence>
<dbReference type="GO" id="GO:0004674">
    <property type="term" value="F:protein serine/threonine kinase activity"/>
    <property type="evidence" value="ECO:0007669"/>
    <property type="project" value="UniProtKB-KW"/>
</dbReference>
<feature type="transmembrane region" description="Helical" evidence="23">
    <location>
        <begin position="768"/>
        <end position="790"/>
    </location>
</feature>
<dbReference type="PANTHER" id="PTHR27000">
    <property type="entry name" value="LEUCINE-RICH REPEAT RECEPTOR-LIKE PROTEIN KINASE FAMILY PROTEIN-RELATED"/>
    <property type="match status" value="1"/>
</dbReference>
<dbReference type="Gene3D" id="3.80.10.10">
    <property type="entry name" value="Ribonuclease Inhibitor"/>
    <property type="match status" value="5"/>
</dbReference>
<dbReference type="GO" id="GO:0051707">
    <property type="term" value="P:response to other organism"/>
    <property type="evidence" value="ECO:0007669"/>
    <property type="project" value="UniProtKB-ARBA"/>
</dbReference>
<keyword evidence="8" id="KW-0597">Phosphoprotein</keyword>
<sequence length="1108" mass="122676">MDMVAFFFHLVLLLSLPTICISLIKRGIETDQHALLALKSHLSDPSVLLEKNWTTRVSVCNWSGVTCSSRHQRVAALNISFLGLQGSIPPEIGNLSFLNSLDLRGNNFRGNLPDEMVRLRRLRYINLNFNKLSGTVPSWFGFLPNLQYLYLSNNSFTNTLPLSLFNASKLVSVYILFNELQGNIPEEISNLGNLKTLAMQGNQFIGSLPRTLFNMSSLEVIALTSNLLTGNLPVNICSKLPKLRGVYLSENKLSGPIHSRFDNCSELQYLSLSSNDFSGTLPREIGNLTTLKIIALGTNYFTGEIPFVSGNLQNLEALGIEFCRLTGPVPKEIGNLEKLSLLYLNFNFLSGQIPSTLFNISSLRLISLGVNNLSGSLPPALGHMLPNLERLGIGANKLSGGIPDSLSNFTKLITLDLGSNQLTGSIPTSLGSLGDLDYFNLENNQLTSGSYREISFLSSLVNCRSLRVLRISSNPLKGTLPRTIANFSNSLALFMSSSCELVGNIPHEIGNLSGLLELDLGGNYMTGSLLVAFKGLEDLQGLNLAGNKIEGSIPHYFCNFKELTILELSENQLFGQVPECFGNITSLRNLYLDSNRLNSMLPASLGKLKDLLYLYIQSNSMSGNIPQELGNLKAAISIDLSDNIFSGNIPATIGGLQNLINLSLAHNELQGSIPESLGNMVNLELIDLSRNNLTGEIPKSTESLLYLKYFNVSFNHLQGKVPENGSFLNFMKEFFVSNDALCGGPPHLQLPPCPTNSPQGSRTKRLRLITYILLPTGLTIFALASIWFLVMKNRRKRSLAQGDLIPTLIMHERVSYYELQQATDNFSESNLLAKGGYGSVYKGVLRDGTSTAIKVFSTQLEGAFKSFDQECNLLTNLRHRNLVKIISSCSNPDFKALVLEYMPNGSLEKWLYSHNYFLNFLQRLDIMIDVASALDYLHHGCESPVVHCDLKPGNVLLDSEMTGHVSDFGISKLFRGGESMAQTKTLATIGYIAPEYGAKGIVSTRCDVYSFGILLMETFSRKKPTDEMFIEEWGMKEWIMDSLQNSKTKFMDDNLITLEERNSQRMIQCILCTMELALRCTIESAEQRIDIGDALEELKKIKILYLSK</sequence>
<dbReference type="SUPFAM" id="SSF56112">
    <property type="entry name" value="Protein kinase-like (PK-like)"/>
    <property type="match status" value="1"/>
</dbReference>
<keyword evidence="12 24" id="KW-0732">Signal</keyword>
<dbReference type="InterPro" id="IPR008271">
    <property type="entry name" value="Ser/Thr_kinase_AS"/>
</dbReference>
<keyword evidence="16" id="KW-0067">ATP-binding</keyword>
<dbReference type="FunFam" id="3.80.10.10:FF:000095">
    <property type="entry name" value="LRR receptor-like serine/threonine-protein kinase GSO1"/>
    <property type="match status" value="2"/>
</dbReference>
<evidence type="ECO:0000256" key="21">
    <source>
        <dbReference type="ARBA" id="ARBA00047899"/>
    </source>
</evidence>
<evidence type="ECO:0000259" key="25">
    <source>
        <dbReference type="PROSITE" id="PS50011"/>
    </source>
</evidence>
<keyword evidence="27" id="KW-1185">Reference proteome</keyword>
<evidence type="ECO:0000256" key="17">
    <source>
        <dbReference type="ARBA" id="ARBA00022989"/>
    </source>
</evidence>
<dbReference type="InterPro" id="IPR000719">
    <property type="entry name" value="Prot_kinase_dom"/>
</dbReference>
<keyword evidence="18 23" id="KW-0472">Membrane</keyword>
<evidence type="ECO:0000256" key="8">
    <source>
        <dbReference type="ARBA" id="ARBA00022553"/>
    </source>
</evidence>
<evidence type="ECO:0000256" key="7">
    <source>
        <dbReference type="ARBA" id="ARBA00022527"/>
    </source>
</evidence>
<feature type="chain" id="PRO_5044810213" description="non-specific serine/threonine protein kinase" evidence="24">
    <location>
        <begin position="23"/>
        <end position="1108"/>
    </location>
</feature>
<dbReference type="SMART" id="SM00369">
    <property type="entry name" value="LRR_TYP"/>
    <property type="match status" value="12"/>
</dbReference>
<dbReference type="Pfam" id="PF00560">
    <property type="entry name" value="LRR_1"/>
    <property type="match status" value="5"/>
</dbReference>
<evidence type="ECO:0000256" key="3">
    <source>
        <dbReference type="ARBA" id="ARBA00008684"/>
    </source>
</evidence>
<evidence type="ECO:0000313" key="27">
    <source>
        <dbReference type="Proteomes" id="UP001630127"/>
    </source>
</evidence>
<evidence type="ECO:0000256" key="24">
    <source>
        <dbReference type="SAM" id="SignalP"/>
    </source>
</evidence>
<dbReference type="InterPro" id="IPR032675">
    <property type="entry name" value="LRR_dom_sf"/>
</dbReference>
<evidence type="ECO:0000256" key="6">
    <source>
        <dbReference type="ARBA" id="ARBA00022475"/>
    </source>
</evidence>
<dbReference type="Proteomes" id="UP001630127">
    <property type="component" value="Unassembled WGS sequence"/>
</dbReference>
<accession>A0ABD2ZVE5</accession>
<dbReference type="Gene3D" id="1.10.510.10">
    <property type="entry name" value="Transferase(Phosphotransferase) domain 1"/>
    <property type="match status" value="1"/>
</dbReference>
<evidence type="ECO:0000256" key="2">
    <source>
        <dbReference type="ARBA" id="ARBA00004479"/>
    </source>
</evidence>
<evidence type="ECO:0000256" key="4">
    <source>
        <dbReference type="ARBA" id="ARBA00009592"/>
    </source>
</evidence>
<dbReference type="Gene3D" id="3.30.200.20">
    <property type="entry name" value="Phosphorylase Kinase, domain 1"/>
    <property type="match status" value="1"/>
</dbReference>
<keyword evidence="9" id="KW-0433">Leucine-rich repeat</keyword>
<dbReference type="EC" id="2.7.11.1" evidence="5"/>
<dbReference type="InterPro" id="IPR001611">
    <property type="entry name" value="Leu-rich_rpt"/>
</dbReference>
<evidence type="ECO:0000256" key="22">
    <source>
        <dbReference type="ARBA" id="ARBA00048679"/>
    </source>
</evidence>
<dbReference type="GO" id="GO:0005524">
    <property type="term" value="F:ATP binding"/>
    <property type="evidence" value="ECO:0007669"/>
    <property type="project" value="UniProtKB-KW"/>
</dbReference>
<comment type="subcellular location">
    <subcellularLocation>
        <location evidence="1">Cell membrane</location>
        <topology evidence="1">Single-pass membrane protein</topology>
    </subcellularLocation>
    <subcellularLocation>
        <location evidence="2">Membrane</location>
        <topology evidence="2">Single-pass type I membrane protein</topology>
    </subcellularLocation>
</comment>
<evidence type="ECO:0000256" key="23">
    <source>
        <dbReference type="SAM" id="Phobius"/>
    </source>
</evidence>
<keyword evidence="14" id="KW-0547">Nucleotide-binding</keyword>
<comment type="similarity">
    <text evidence="3">Belongs to the protein kinase superfamily. Ser/Thr protein kinase family.</text>
</comment>
<comment type="catalytic activity">
    <reaction evidence="22">
        <text>L-seryl-[protein] + ATP = O-phospho-L-seryl-[protein] + ADP + H(+)</text>
        <dbReference type="Rhea" id="RHEA:17989"/>
        <dbReference type="Rhea" id="RHEA-COMP:9863"/>
        <dbReference type="Rhea" id="RHEA-COMP:11604"/>
        <dbReference type="ChEBI" id="CHEBI:15378"/>
        <dbReference type="ChEBI" id="CHEBI:29999"/>
        <dbReference type="ChEBI" id="CHEBI:30616"/>
        <dbReference type="ChEBI" id="CHEBI:83421"/>
        <dbReference type="ChEBI" id="CHEBI:456216"/>
        <dbReference type="EC" id="2.7.11.1"/>
    </reaction>
</comment>
<dbReference type="InterPro" id="IPR013210">
    <property type="entry name" value="LRR_N_plant-typ"/>
</dbReference>
<evidence type="ECO:0000256" key="11">
    <source>
        <dbReference type="ARBA" id="ARBA00022692"/>
    </source>
</evidence>
<evidence type="ECO:0000256" key="5">
    <source>
        <dbReference type="ARBA" id="ARBA00012513"/>
    </source>
</evidence>
<feature type="domain" description="Protein kinase" evidence="25">
    <location>
        <begin position="826"/>
        <end position="1106"/>
    </location>
</feature>